<dbReference type="Pfam" id="PF22960">
    <property type="entry name" value="WHD_UBR1"/>
    <property type="match status" value="1"/>
</dbReference>
<comment type="caution">
    <text evidence="13">The sequence shown here is derived from an EMBL/GenBank/DDBJ whole genome shotgun (WGS) entry which is preliminary data.</text>
</comment>
<gene>
    <name evidence="13" type="ORF">RI543_002383</name>
</gene>
<dbReference type="Gene3D" id="2.10.110.30">
    <property type="match status" value="1"/>
</dbReference>
<protein>
    <recommendedName>
        <fullName evidence="10">E3 ubiquitin-protein ligase</fullName>
        <ecNumber evidence="10">2.3.2.27</ecNumber>
    </recommendedName>
</protein>
<evidence type="ECO:0000259" key="12">
    <source>
        <dbReference type="PROSITE" id="PS51157"/>
    </source>
</evidence>
<dbReference type="SMART" id="SM00396">
    <property type="entry name" value="ZnF_UBR1"/>
    <property type="match status" value="1"/>
</dbReference>
<evidence type="ECO:0000313" key="14">
    <source>
        <dbReference type="Proteomes" id="UP001306508"/>
    </source>
</evidence>
<feature type="compositionally biased region" description="Acidic residues" evidence="11">
    <location>
        <begin position="1975"/>
        <end position="1996"/>
    </location>
</feature>
<comment type="function">
    <text evidence="10">Ubiquitin ligase protein which is a component of the N-end rule pathway. Recognizes and binds to proteins bearing specific N-terminal residues that are destabilizing according to the N-end rule, leading to their ubiquitination and subsequent degradation.</text>
</comment>
<comment type="pathway">
    <text evidence="2 10">Protein modification; protein ubiquitination.</text>
</comment>
<comment type="similarity">
    <text evidence="8 10">Belongs to the E3 ubiquitin-protein ligase UBR1-like family.</text>
</comment>
<proteinExistence type="inferred from homology"/>
<keyword evidence="3 10" id="KW-0808">Transferase</keyword>
<evidence type="ECO:0000256" key="3">
    <source>
        <dbReference type="ARBA" id="ARBA00022679"/>
    </source>
</evidence>
<dbReference type="InterPro" id="IPR003126">
    <property type="entry name" value="Znf_UBR"/>
</dbReference>
<dbReference type="InterPro" id="IPR055194">
    <property type="entry name" value="UBR1-like_WH"/>
</dbReference>
<keyword evidence="14" id="KW-1185">Reference proteome</keyword>
<sequence>MRTNMGDQDDLRLQIRSTLMSIHDIEYFRNVRDPTKRTEMDRVLKQFVFKYLYFLITDSGRYLNSLFPNKNSYVTSLDQVFDVNFVTDFYKISLNSINKNQMFRHQGRNCGRKFKVGEPLYRCQECGYDDTCVLCIHCFNPKDHENHHIYIDICNDFTSGICDCGDEEAWHNKLHCKADADVENKVNKNNSNSNDDNDEIMTDNPDVNIDENNNNLLYNERLLEIVLSEIFDYFIDVFNQSIEPLPTFTSDITLKLREMIQNDNKDLMYEFLNDLSYRNDGIEPRIGKPENYTVMVYNDEYHNYSQATTALRQGVPDNIHTDILTSNIDSEGRAMLKCSEDIHSLTDGFFAVQTNGLSATLISWSEYIHQEACKYIVQWCNHCLNIPNHDFQTIFRDTLGKVLCSEYPCYKEKTNMYDTISKYFVNKLSPTNPYRCLDCSILNEENRIPIGHHKRVSQSDLTSISNSLNKIEHVMDRKYANSRLQYILFFDNRYWKRFRKDIQNLIIPTLSSSVTYKPVFCEQLVQIFNHLTRSITYMDREPQLTALRECIVQLFTCPTNALMIFNHPNNYFIDILWSIIDIFVEFCKFENSTLIWQRVQKSNPTMSYGISFKQGLYTIETLLSKVEDSSMIMQPMEFISLVTLCKLFNGAWKIKRKEGDHVLHEDQHFIPYLEYTTTIYSIIQTIENRLVHKPCSEQLLLNCISLLNTFLSHKSLTYKLVNNTHEVVKFVVSNDRVAFMNPVQTLFSFLIEKVPLHKAYEAVMYSDAVSSPNPEETISERKSVFDFLKISDFSLRSVVLCSQIDIGFWVRNGVSVLHQASYYKKNPELNSYSRDIHLNQLALLWETDDIPRIIYNMLDRWEMLDWFTGKLTYDDTVYKDKISSLIQQFITFVYEVLSERQFYQKFDSQEERQMAFIKNAIIYSLYQKPLPYSKLLRLVPDYYTENATDFDKALYEVSIFVEPKGLADNAVFKLKDAYYSKIDPLRLSNLGNEFENSATVIKTHIAKTKQEDVSKIILQPQLISPKHLDPDVKHIGDFTHNTVFVKVIYKLLQISLDKEDTTYLNELLHLIHAIFKDYEQIHGKQAIPETYIQLPICNLFLSIVNSKSAVFSESIVNKADYLLEKMIMKKSEEIFSILTYSFGKDCVDTYKKRKLNQGINLEETERERKKRLAKKHQAKMMAKFNNLQSKFIKEHEEAFEESNIEEDGDVDMMHKEKVMEGEEFSCSLCQDNTSNDTFVIPIYQDYSPVFRPSNISNSHDYMLPWNGFYNNNDLSGMVQSPSTIKSMKQFNKDNSRKVFVSCNHHIHYNCFKRYVQKKRFSLTSFICPLCQTYSNCVIPIFSGVGFSRERSTDSITNDAGEEVLTLDFLLTQNCSLEILTKALKPTSASDAKTLYSIFEMIFKDSHSFDKEISRSKDFNKNNTSVILANHWANTISMLEISSRLDKNTNCDFLSNKEQKFKTLRNMLLTIILMFNIIGKPENEFEPYKESNHPVENKVFQDIVRGALFFNNGKTLKQIILDVLLSYIKTIIKKVVSSDRFTKQTMNFPKDAQFYHCNEGVKQLFTSLISNCVMMQDGLTNYDLAYSCILRHLRPTLRRCLIMFKVFYNLINDNDSKTFILGSINLENITDSSEDCLPQYIDKLVNITTPVENFAQLLTIIVNSKDSMENVKEYPIENCGIIKLINLSEYLNTYVTKAPEMKLREENQHVKNSKNRLDFKICLTCGVKIHHTIEHHEMTRHLMKHCFQSFGVFLLPNTSEICLLLTMPSSHIFISAPYLNSHGEAGRNAMKRGDLTKLNMIRYEHLNKLWINNEIPGYISRVMGDEFRLSILSNGFLFTFNRDPRVRRVPFVNNRDIDDDDIEDEDIEIDIDEGADDFGFEENADENYDDDERGLGVEDDSESSSSDDDANQRGFRGPNGATTVGDVRNFFQIFEILRNGPDANRDTPGGIDLATPFFELLGEPQFPTENMQPEAMNDDEGSDQEQETQENDTSDHN</sequence>
<evidence type="ECO:0000256" key="4">
    <source>
        <dbReference type="ARBA" id="ARBA00022723"/>
    </source>
</evidence>
<feature type="region of interest" description="Disordered" evidence="11">
    <location>
        <begin position="1959"/>
        <end position="1996"/>
    </location>
</feature>
<feature type="region of interest" description="Disordered" evidence="11">
    <location>
        <begin position="1872"/>
        <end position="1921"/>
    </location>
</feature>
<organism evidence="13 14">
    <name type="scientific">Arxiozyma heterogenica</name>
    <dbReference type="NCBI Taxonomy" id="278026"/>
    <lineage>
        <taxon>Eukaryota</taxon>
        <taxon>Fungi</taxon>
        <taxon>Dikarya</taxon>
        <taxon>Ascomycota</taxon>
        <taxon>Saccharomycotina</taxon>
        <taxon>Saccharomycetes</taxon>
        <taxon>Saccharomycetales</taxon>
        <taxon>Saccharomycetaceae</taxon>
        <taxon>Arxiozyma</taxon>
    </lineage>
</organism>
<name>A0AAN7WNP5_9SACH</name>
<dbReference type="GO" id="GO:0071596">
    <property type="term" value="P:ubiquitin-dependent protein catabolic process via the N-end rule pathway"/>
    <property type="evidence" value="ECO:0007669"/>
    <property type="project" value="UniProtKB-UniRule"/>
</dbReference>
<evidence type="ECO:0000313" key="13">
    <source>
        <dbReference type="EMBL" id="KAK5779847.1"/>
    </source>
</evidence>
<dbReference type="Pfam" id="PF02207">
    <property type="entry name" value="zf-UBR"/>
    <property type="match status" value="1"/>
</dbReference>
<dbReference type="Proteomes" id="UP001306508">
    <property type="component" value="Unassembled WGS sequence"/>
</dbReference>
<evidence type="ECO:0000256" key="7">
    <source>
        <dbReference type="ARBA" id="ARBA00022833"/>
    </source>
</evidence>
<dbReference type="PANTHER" id="PTHR21497">
    <property type="entry name" value="UBIQUITIN LIGASE E3 ALPHA-RELATED"/>
    <property type="match status" value="1"/>
</dbReference>
<reference evidence="14" key="1">
    <citation type="submission" date="2023-07" db="EMBL/GenBank/DDBJ databases">
        <title>A draft genome of Kazachstania heterogenica Y-27499.</title>
        <authorList>
            <person name="Donic C."/>
            <person name="Kralova J.S."/>
            <person name="Fidel L."/>
            <person name="Ben-Dor S."/>
            <person name="Jung S."/>
        </authorList>
    </citation>
    <scope>NUCLEOTIDE SEQUENCE [LARGE SCALE GENOMIC DNA]</scope>
    <source>
        <strain evidence="14">Y27499</strain>
    </source>
</reference>
<evidence type="ECO:0000256" key="10">
    <source>
        <dbReference type="RuleBase" id="RU366018"/>
    </source>
</evidence>
<dbReference type="EMBL" id="JAWIZZ010000045">
    <property type="protein sequence ID" value="KAK5779847.1"/>
    <property type="molecule type" value="Genomic_DNA"/>
</dbReference>
<dbReference type="GO" id="GO:0061630">
    <property type="term" value="F:ubiquitin protein ligase activity"/>
    <property type="evidence" value="ECO:0007669"/>
    <property type="project" value="UniProtKB-UniRule"/>
</dbReference>
<dbReference type="FunFam" id="2.10.110.30:FF:000002">
    <property type="entry name" value="Putative e3 ubiquitin-protein ligase ubr3"/>
    <property type="match status" value="1"/>
</dbReference>
<comment type="catalytic activity">
    <reaction evidence="1 10">
        <text>S-ubiquitinyl-[E2 ubiquitin-conjugating enzyme]-L-cysteine + [acceptor protein]-L-lysine = [E2 ubiquitin-conjugating enzyme]-L-cysteine + N(6)-ubiquitinyl-[acceptor protein]-L-lysine.</text>
        <dbReference type="EC" id="2.3.2.27"/>
    </reaction>
</comment>
<dbReference type="CDD" id="cd19672">
    <property type="entry name" value="UBR-box_UBR1_like"/>
    <property type="match status" value="1"/>
</dbReference>
<dbReference type="EC" id="2.3.2.27" evidence="10"/>
<dbReference type="InterPro" id="IPR044046">
    <property type="entry name" value="E3_ligase_UBR-like_C"/>
</dbReference>
<evidence type="ECO:0000256" key="5">
    <source>
        <dbReference type="ARBA" id="ARBA00022771"/>
    </source>
</evidence>
<dbReference type="SUPFAM" id="SSF57850">
    <property type="entry name" value="RING/U-box"/>
    <property type="match status" value="1"/>
</dbReference>
<feature type="compositionally biased region" description="Acidic residues" evidence="11">
    <location>
        <begin position="1872"/>
        <end position="1908"/>
    </location>
</feature>
<evidence type="ECO:0000256" key="11">
    <source>
        <dbReference type="SAM" id="MobiDB-lite"/>
    </source>
</evidence>
<evidence type="ECO:0000256" key="1">
    <source>
        <dbReference type="ARBA" id="ARBA00000900"/>
    </source>
</evidence>
<dbReference type="GO" id="GO:0016567">
    <property type="term" value="P:protein ubiquitination"/>
    <property type="evidence" value="ECO:0007669"/>
    <property type="project" value="UniProtKB-UniRule"/>
</dbReference>
<keyword evidence="6 10" id="KW-0833">Ubl conjugation pathway</keyword>
<evidence type="ECO:0000256" key="2">
    <source>
        <dbReference type="ARBA" id="ARBA00004906"/>
    </source>
</evidence>
<feature type="domain" description="UBR-type" evidence="12">
    <location>
        <begin position="108"/>
        <end position="181"/>
    </location>
</feature>
<evidence type="ECO:0000256" key="8">
    <source>
        <dbReference type="ARBA" id="ARBA00046341"/>
    </source>
</evidence>
<dbReference type="PROSITE" id="PS51157">
    <property type="entry name" value="ZF_UBR"/>
    <property type="match status" value="1"/>
</dbReference>
<dbReference type="GO" id="GO:0008270">
    <property type="term" value="F:zinc ion binding"/>
    <property type="evidence" value="ECO:0007669"/>
    <property type="project" value="UniProtKB-UniRule"/>
</dbReference>
<keyword evidence="5 10" id="KW-0863">Zinc-finger</keyword>
<keyword evidence="4 10" id="KW-0479">Metal-binding</keyword>
<dbReference type="GO" id="GO:0000151">
    <property type="term" value="C:ubiquitin ligase complex"/>
    <property type="evidence" value="ECO:0007669"/>
    <property type="project" value="TreeGrafter"/>
</dbReference>
<dbReference type="Pfam" id="PF18995">
    <property type="entry name" value="PRT6_C"/>
    <property type="match status" value="1"/>
</dbReference>
<accession>A0AAN7WNP5</accession>
<feature type="zinc finger region" description="UBR-type" evidence="9">
    <location>
        <begin position="108"/>
        <end position="181"/>
    </location>
</feature>
<evidence type="ECO:0000256" key="9">
    <source>
        <dbReference type="PROSITE-ProRule" id="PRU00508"/>
    </source>
</evidence>
<evidence type="ECO:0000256" key="6">
    <source>
        <dbReference type="ARBA" id="ARBA00022786"/>
    </source>
</evidence>
<keyword evidence="7 10" id="KW-0862">Zinc</keyword>
<feature type="region of interest" description="Disordered" evidence="11">
    <location>
        <begin position="187"/>
        <end position="206"/>
    </location>
</feature>
<dbReference type="PANTHER" id="PTHR21497:SF26">
    <property type="entry name" value="E3 UBIQUITIN-PROTEIN LIGASE UBR1"/>
    <property type="match status" value="1"/>
</dbReference>
<dbReference type="GO" id="GO:0005737">
    <property type="term" value="C:cytoplasm"/>
    <property type="evidence" value="ECO:0007669"/>
    <property type="project" value="TreeGrafter"/>
</dbReference>
<dbReference type="InterPro" id="IPR039164">
    <property type="entry name" value="UBR1-like"/>
</dbReference>